<dbReference type="Pfam" id="PF02518">
    <property type="entry name" value="HATPase_c"/>
    <property type="match status" value="1"/>
</dbReference>
<keyword evidence="3 6" id="KW-0597">Phosphoprotein</keyword>
<feature type="domain" description="Response regulatory" evidence="8">
    <location>
        <begin position="5"/>
        <end position="121"/>
    </location>
</feature>
<evidence type="ECO:0000256" key="5">
    <source>
        <dbReference type="ARBA" id="ARBA00022777"/>
    </source>
</evidence>
<dbReference type="PROSITE" id="PS50110">
    <property type="entry name" value="RESPONSE_REGULATORY"/>
    <property type="match status" value="1"/>
</dbReference>
<gene>
    <name evidence="9" type="ORF">COV72_08270</name>
</gene>
<evidence type="ECO:0000259" key="8">
    <source>
        <dbReference type="PROSITE" id="PS50110"/>
    </source>
</evidence>
<organism evidence="9 10">
    <name type="scientific">Candidatus Ghiorseimicrobium undicola</name>
    <dbReference type="NCBI Taxonomy" id="1974746"/>
    <lineage>
        <taxon>Bacteria</taxon>
        <taxon>Pseudomonadati</taxon>
        <taxon>Candidatus Omnitrophota</taxon>
        <taxon>Candidatus Ghiorseimicrobium</taxon>
    </lineage>
</organism>
<comment type="caution">
    <text evidence="9">The sequence shown here is derived from an EMBL/GenBank/DDBJ whole genome shotgun (WGS) entry which is preliminary data.</text>
</comment>
<dbReference type="FunFam" id="3.30.565.10:FF:000006">
    <property type="entry name" value="Sensor histidine kinase WalK"/>
    <property type="match status" value="1"/>
</dbReference>
<dbReference type="EMBL" id="PCWA01000107">
    <property type="protein sequence ID" value="PIQ88445.1"/>
    <property type="molecule type" value="Genomic_DNA"/>
</dbReference>
<sequence>MIKRRILVVDDNPNERAAVERVLLRSGYEVIQATSGREALLILNQRKIDCVLLDHLMPDMDGLEVARQIKKDERLKIIPVIMLTGRDKEDDVLAAVNAGADDYIVKTSEPDLLLLRIEAMLRLGRLQRELYDKNSLLDKANSDLHKLDMLKSEFVSTVSHELRTPLSITREGLNLVLEEVTGSLNKQQKELLEVAKNNIDRLGKIISDILDISKIEAGNFPIHKSLVSINRLLQKTFLFFKQRAEQKGIEITLNMPKTEIAAYVDGERIAQVLSNLLNNAVKFTSEGGRIIIGLNEGERDIVCFVEDTGIGIADTDLDKVFTKFQQFSKSYGPGEKGTGLGLSIAKKIVNMHEGRIWVESQLGKGTRLSFSIPKYSIQEIISSHIRTAIRNAEDKMSKFSLLIVQAAGVEKEALFNDIEANIKITLRRSGDSVFSYNNKIIIPLLDTDRNGAQIVKKRVSELCQKYISGDKRFKNSAFTYSILVYPDDNTSEDIFIKKIVG</sequence>
<evidence type="ECO:0000256" key="1">
    <source>
        <dbReference type="ARBA" id="ARBA00000085"/>
    </source>
</evidence>
<evidence type="ECO:0000256" key="4">
    <source>
        <dbReference type="ARBA" id="ARBA00022679"/>
    </source>
</evidence>
<evidence type="ECO:0000313" key="10">
    <source>
        <dbReference type="Proteomes" id="UP000229641"/>
    </source>
</evidence>
<dbReference type="PROSITE" id="PS50109">
    <property type="entry name" value="HIS_KIN"/>
    <property type="match status" value="1"/>
</dbReference>
<proteinExistence type="predicted"/>
<dbReference type="Gene3D" id="3.40.50.2300">
    <property type="match status" value="1"/>
</dbReference>
<dbReference type="Proteomes" id="UP000229641">
    <property type="component" value="Unassembled WGS sequence"/>
</dbReference>
<evidence type="ECO:0000259" key="7">
    <source>
        <dbReference type="PROSITE" id="PS50109"/>
    </source>
</evidence>
<dbReference type="InterPro" id="IPR003661">
    <property type="entry name" value="HisK_dim/P_dom"/>
</dbReference>
<dbReference type="InterPro" id="IPR005467">
    <property type="entry name" value="His_kinase_dom"/>
</dbReference>
<dbReference type="SMART" id="SM00387">
    <property type="entry name" value="HATPase_c"/>
    <property type="match status" value="1"/>
</dbReference>
<dbReference type="SMART" id="SM00448">
    <property type="entry name" value="REC"/>
    <property type="match status" value="1"/>
</dbReference>
<dbReference type="InterPro" id="IPR036890">
    <property type="entry name" value="HATPase_C_sf"/>
</dbReference>
<reference evidence="9 10" key="1">
    <citation type="submission" date="2017-09" db="EMBL/GenBank/DDBJ databases">
        <title>Depth-based differentiation of microbial function through sediment-hosted aquifers and enrichment of novel symbionts in the deep terrestrial subsurface.</title>
        <authorList>
            <person name="Probst A.J."/>
            <person name="Ladd B."/>
            <person name="Jarett J.K."/>
            <person name="Geller-Mcgrath D.E."/>
            <person name="Sieber C.M."/>
            <person name="Emerson J.B."/>
            <person name="Anantharaman K."/>
            <person name="Thomas B.C."/>
            <person name="Malmstrom R."/>
            <person name="Stieglmeier M."/>
            <person name="Klingl A."/>
            <person name="Woyke T."/>
            <person name="Ryan C.M."/>
            <person name="Banfield J.F."/>
        </authorList>
    </citation>
    <scope>NUCLEOTIDE SEQUENCE [LARGE SCALE GENOMIC DNA]</scope>
    <source>
        <strain evidence="9">CG11_big_fil_rev_8_21_14_0_20_42_13</strain>
    </source>
</reference>
<evidence type="ECO:0000313" key="9">
    <source>
        <dbReference type="EMBL" id="PIQ88445.1"/>
    </source>
</evidence>
<dbReference type="CDD" id="cd00082">
    <property type="entry name" value="HisKA"/>
    <property type="match status" value="1"/>
</dbReference>
<dbReference type="SUPFAM" id="SSF47384">
    <property type="entry name" value="Homodimeric domain of signal transducing histidine kinase"/>
    <property type="match status" value="1"/>
</dbReference>
<dbReference type="CDD" id="cd16922">
    <property type="entry name" value="HATPase_EvgS-ArcB-TorS-like"/>
    <property type="match status" value="1"/>
</dbReference>
<protein>
    <recommendedName>
        <fullName evidence="2">histidine kinase</fullName>
        <ecNumber evidence="2">2.7.13.3</ecNumber>
    </recommendedName>
</protein>
<evidence type="ECO:0000256" key="6">
    <source>
        <dbReference type="PROSITE-ProRule" id="PRU00169"/>
    </source>
</evidence>
<dbReference type="SMART" id="SM00388">
    <property type="entry name" value="HisKA"/>
    <property type="match status" value="1"/>
</dbReference>
<name>A0A2H0LY81_9BACT</name>
<keyword evidence="5" id="KW-0418">Kinase</keyword>
<accession>A0A2H0LY81</accession>
<dbReference type="InterPro" id="IPR003594">
    <property type="entry name" value="HATPase_dom"/>
</dbReference>
<dbReference type="InterPro" id="IPR004358">
    <property type="entry name" value="Sig_transdc_His_kin-like_C"/>
</dbReference>
<dbReference type="SUPFAM" id="SSF52172">
    <property type="entry name" value="CheY-like"/>
    <property type="match status" value="1"/>
</dbReference>
<dbReference type="InterPro" id="IPR001789">
    <property type="entry name" value="Sig_transdc_resp-reg_receiver"/>
</dbReference>
<dbReference type="PANTHER" id="PTHR43547:SF2">
    <property type="entry name" value="HYBRID SIGNAL TRANSDUCTION HISTIDINE KINASE C"/>
    <property type="match status" value="1"/>
</dbReference>
<dbReference type="Pfam" id="PF00512">
    <property type="entry name" value="HisKA"/>
    <property type="match status" value="1"/>
</dbReference>
<dbReference type="InterPro" id="IPR036097">
    <property type="entry name" value="HisK_dim/P_sf"/>
</dbReference>
<dbReference type="AlphaFoldDB" id="A0A2H0LY81"/>
<dbReference type="PRINTS" id="PR00344">
    <property type="entry name" value="BCTRLSENSOR"/>
</dbReference>
<feature type="domain" description="Histidine kinase" evidence="7">
    <location>
        <begin position="157"/>
        <end position="376"/>
    </location>
</feature>
<feature type="modified residue" description="4-aspartylphosphate" evidence="6">
    <location>
        <position position="54"/>
    </location>
</feature>
<dbReference type="Gene3D" id="3.30.565.10">
    <property type="entry name" value="Histidine kinase-like ATPase, C-terminal domain"/>
    <property type="match status" value="1"/>
</dbReference>
<dbReference type="GO" id="GO:0000155">
    <property type="term" value="F:phosphorelay sensor kinase activity"/>
    <property type="evidence" value="ECO:0007669"/>
    <property type="project" value="InterPro"/>
</dbReference>
<dbReference type="InterPro" id="IPR011006">
    <property type="entry name" value="CheY-like_superfamily"/>
</dbReference>
<dbReference type="EC" id="2.7.13.3" evidence="2"/>
<comment type="catalytic activity">
    <reaction evidence="1">
        <text>ATP + protein L-histidine = ADP + protein N-phospho-L-histidine.</text>
        <dbReference type="EC" id="2.7.13.3"/>
    </reaction>
</comment>
<dbReference type="PANTHER" id="PTHR43547">
    <property type="entry name" value="TWO-COMPONENT HISTIDINE KINASE"/>
    <property type="match status" value="1"/>
</dbReference>
<evidence type="ECO:0000256" key="3">
    <source>
        <dbReference type="ARBA" id="ARBA00022553"/>
    </source>
</evidence>
<keyword evidence="4" id="KW-0808">Transferase</keyword>
<dbReference type="Pfam" id="PF00072">
    <property type="entry name" value="Response_reg"/>
    <property type="match status" value="1"/>
</dbReference>
<dbReference type="SUPFAM" id="SSF55874">
    <property type="entry name" value="ATPase domain of HSP90 chaperone/DNA topoisomerase II/histidine kinase"/>
    <property type="match status" value="1"/>
</dbReference>
<evidence type="ECO:0000256" key="2">
    <source>
        <dbReference type="ARBA" id="ARBA00012438"/>
    </source>
</evidence>
<dbReference type="Gene3D" id="1.10.287.130">
    <property type="match status" value="1"/>
</dbReference>